<evidence type="ECO:0000256" key="6">
    <source>
        <dbReference type="SAM" id="Phobius"/>
    </source>
</evidence>
<dbReference type="Proteomes" id="UP000015453">
    <property type="component" value="Unassembled WGS sequence"/>
</dbReference>
<comment type="subcellular location">
    <subcellularLocation>
        <location evidence="1">Membrane</location>
        <topology evidence="1">Multi-pass membrane protein</topology>
    </subcellularLocation>
</comment>
<keyword evidence="8" id="KW-1185">Reference proteome</keyword>
<evidence type="ECO:0000313" key="7">
    <source>
        <dbReference type="EMBL" id="EPS67222.1"/>
    </source>
</evidence>
<dbReference type="PANTHER" id="PTHR47002:SF2">
    <property type="entry name" value="AQUAPORIN AQPAE.A-LIKE"/>
    <property type="match status" value="1"/>
</dbReference>
<gene>
    <name evidence="7" type="ORF">M569_07554</name>
</gene>
<feature type="transmembrane region" description="Helical" evidence="6">
    <location>
        <begin position="47"/>
        <end position="68"/>
    </location>
</feature>
<evidence type="ECO:0000256" key="1">
    <source>
        <dbReference type="ARBA" id="ARBA00004141"/>
    </source>
</evidence>
<protein>
    <submittedName>
        <fullName evidence="7">X intrinsic protein</fullName>
    </submittedName>
</protein>
<dbReference type="SUPFAM" id="SSF81338">
    <property type="entry name" value="Aquaporin-like"/>
    <property type="match status" value="1"/>
</dbReference>
<evidence type="ECO:0000256" key="5">
    <source>
        <dbReference type="RuleBase" id="RU000477"/>
    </source>
</evidence>
<feature type="transmembrane region" description="Helical" evidence="6">
    <location>
        <begin position="20"/>
        <end position="38"/>
    </location>
</feature>
<feature type="transmembrane region" description="Helical" evidence="6">
    <location>
        <begin position="146"/>
        <end position="165"/>
    </location>
</feature>
<dbReference type="EMBL" id="AUSU01003236">
    <property type="protein sequence ID" value="EPS67222.1"/>
    <property type="molecule type" value="Genomic_DNA"/>
</dbReference>
<dbReference type="OrthoDB" id="3222at2759"/>
<feature type="transmembrane region" description="Helical" evidence="6">
    <location>
        <begin position="80"/>
        <end position="108"/>
    </location>
</feature>
<dbReference type="GO" id="GO:0015267">
    <property type="term" value="F:channel activity"/>
    <property type="evidence" value="ECO:0007669"/>
    <property type="project" value="InterPro"/>
</dbReference>
<dbReference type="PANTHER" id="PTHR47002">
    <property type="entry name" value="AQUAPORIN-LIKE"/>
    <property type="match status" value="1"/>
</dbReference>
<comment type="caution">
    <text evidence="7">The sequence shown here is derived from an EMBL/GenBank/DDBJ whole genome shotgun (WGS) entry which is preliminary data.</text>
</comment>
<name>S8E4H4_9LAMI</name>
<feature type="transmembrane region" description="Helical" evidence="6">
    <location>
        <begin position="120"/>
        <end position="140"/>
    </location>
</feature>
<dbReference type="InterPro" id="IPR000425">
    <property type="entry name" value="MIP"/>
</dbReference>
<proteinExistence type="inferred from homology"/>
<evidence type="ECO:0000313" key="8">
    <source>
        <dbReference type="Proteomes" id="UP000015453"/>
    </source>
</evidence>
<keyword evidence="3 6" id="KW-1133">Transmembrane helix</keyword>
<keyword evidence="5" id="KW-0813">Transport</keyword>
<organism evidence="7 8">
    <name type="scientific">Genlisea aurea</name>
    <dbReference type="NCBI Taxonomy" id="192259"/>
    <lineage>
        <taxon>Eukaryota</taxon>
        <taxon>Viridiplantae</taxon>
        <taxon>Streptophyta</taxon>
        <taxon>Embryophyta</taxon>
        <taxon>Tracheophyta</taxon>
        <taxon>Spermatophyta</taxon>
        <taxon>Magnoliopsida</taxon>
        <taxon>eudicotyledons</taxon>
        <taxon>Gunneridae</taxon>
        <taxon>Pentapetalae</taxon>
        <taxon>asterids</taxon>
        <taxon>lamiids</taxon>
        <taxon>Lamiales</taxon>
        <taxon>Lentibulariaceae</taxon>
        <taxon>Genlisea</taxon>
    </lineage>
</organism>
<dbReference type="GO" id="GO:0016020">
    <property type="term" value="C:membrane"/>
    <property type="evidence" value="ECO:0007669"/>
    <property type="project" value="UniProtKB-SubCell"/>
</dbReference>
<feature type="transmembrane region" description="Helical" evidence="6">
    <location>
        <begin position="177"/>
        <end position="199"/>
    </location>
</feature>
<comment type="similarity">
    <text evidence="5">Belongs to the MIP/aquaporin (TC 1.A.8) family.</text>
</comment>
<evidence type="ECO:0000256" key="4">
    <source>
        <dbReference type="ARBA" id="ARBA00023136"/>
    </source>
</evidence>
<dbReference type="AlphaFoldDB" id="S8E4H4"/>
<evidence type="ECO:0000256" key="3">
    <source>
        <dbReference type="ARBA" id="ARBA00022989"/>
    </source>
</evidence>
<dbReference type="InterPro" id="IPR023271">
    <property type="entry name" value="Aquaporin-like"/>
</dbReference>
<accession>S8E4H4</accession>
<keyword evidence="4 6" id="KW-0472">Membrane</keyword>
<dbReference type="Gene3D" id="1.20.1080.10">
    <property type="entry name" value="Glycerol uptake facilitator protein"/>
    <property type="match status" value="1"/>
</dbReference>
<keyword evidence="2 5" id="KW-0812">Transmembrane</keyword>
<dbReference type="Pfam" id="PF00230">
    <property type="entry name" value="MIP"/>
    <property type="match status" value="1"/>
</dbReference>
<sequence length="282" mass="30506">MLGVKEFISLELWRSSAGELLASAVLTFMLDAVIIATTETITEMQGLILSILVGVTFTIVFLAMAPISGACIDPMVTVSAALIGLISITRALVYTVAQCLGGILGALALKSVIAAEYADAFSLCGCTVTVISPAGVEIGLGVGKAFLMEFICSFVVQFMCLWMAYDFRQIGEYGRVKVFTIVGIVVALVVFVSISVTGAKGYSGAAMNPARCFGSAVVRSGHLWDGHWVFWVGPIFASVAFYLYTKIISREHYQVKPYDHDFFNVIDLIYRGRRTSSHSQPY</sequence>
<feature type="transmembrane region" description="Helical" evidence="6">
    <location>
        <begin position="228"/>
        <end position="245"/>
    </location>
</feature>
<dbReference type="PRINTS" id="PR00783">
    <property type="entry name" value="MINTRINSICP"/>
</dbReference>
<reference evidence="7 8" key="1">
    <citation type="journal article" date="2013" name="BMC Genomics">
        <title>The miniature genome of a carnivorous plant Genlisea aurea contains a low number of genes and short non-coding sequences.</title>
        <authorList>
            <person name="Leushkin E.V."/>
            <person name="Sutormin R.A."/>
            <person name="Nabieva E.R."/>
            <person name="Penin A.A."/>
            <person name="Kondrashov A.S."/>
            <person name="Logacheva M.D."/>
        </authorList>
    </citation>
    <scope>NUCLEOTIDE SEQUENCE [LARGE SCALE GENOMIC DNA]</scope>
</reference>
<evidence type="ECO:0000256" key="2">
    <source>
        <dbReference type="ARBA" id="ARBA00022692"/>
    </source>
</evidence>